<dbReference type="InterPro" id="IPR025285">
    <property type="entry name" value="DUF4145"/>
</dbReference>
<evidence type="ECO:0000313" key="3">
    <source>
        <dbReference type="Proteomes" id="UP000606730"/>
    </source>
</evidence>
<reference evidence="2" key="2">
    <citation type="submission" date="2020-09" db="EMBL/GenBank/DDBJ databases">
        <authorList>
            <person name="Sun Q."/>
            <person name="Zhou Y."/>
        </authorList>
    </citation>
    <scope>NUCLEOTIDE SEQUENCE</scope>
    <source>
        <strain evidence="2">CGMCC 1.16012</strain>
    </source>
</reference>
<accession>A0A917AGG3</accession>
<dbReference type="EMBL" id="BMKN01000001">
    <property type="protein sequence ID" value="GGE46772.1"/>
    <property type="molecule type" value="Genomic_DNA"/>
</dbReference>
<dbReference type="AlphaFoldDB" id="A0A917AGG3"/>
<evidence type="ECO:0000313" key="2">
    <source>
        <dbReference type="EMBL" id="GGE46772.1"/>
    </source>
</evidence>
<proteinExistence type="predicted"/>
<dbReference type="Pfam" id="PF13643">
    <property type="entry name" value="DUF4145"/>
    <property type="match status" value="1"/>
</dbReference>
<name>A0A917AGG3_9RHOB</name>
<evidence type="ECO:0000259" key="1">
    <source>
        <dbReference type="Pfam" id="PF13643"/>
    </source>
</evidence>
<keyword evidence="3" id="KW-1185">Reference proteome</keyword>
<organism evidence="2 3">
    <name type="scientific">Actibacterium pelagium</name>
    <dbReference type="NCBI Taxonomy" id="2029103"/>
    <lineage>
        <taxon>Bacteria</taxon>
        <taxon>Pseudomonadati</taxon>
        <taxon>Pseudomonadota</taxon>
        <taxon>Alphaproteobacteria</taxon>
        <taxon>Rhodobacterales</taxon>
        <taxon>Roseobacteraceae</taxon>
        <taxon>Actibacterium</taxon>
    </lineage>
</organism>
<gene>
    <name evidence="2" type="ORF">GCM10011517_13140</name>
</gene>
<dbReference type="Proteomes" id="UP000606730">
    <property type="component" value="Unassembled WGS sequence"/>
</dbReference>
<dbReference type="RefSeq" id="WP_198950963.1">
    <property type="nucleotide sequence ID" value="NZ_BMKN01000001.1"/>
</dbReference>
<comment type="caution">
    <text evidence="2">The sequence shown here is derived from an EMBL/GenBank/DDBJ whole genome shotgun (WGS) entry which is preliminary data.</text>
</comment>
<reference evidence="2" key="1">
    <citation type="journal article" date="2014" name="Int. J. Syst. Evol. Microbiol.">
        <title>Complete genome sequence of Corynebacterium casei LMG S-19264T (=DSM 44701T), isolated from a smear-ripened cheese.</title>
        <authorList>
            <consortium name="US DOE Joint Genome Institute (JGI-PGF)"/>
            <person name="Walter F."/>
            <person name="Albersmeier A."/>
            <person name="Kalinowski J."/>
            <person name="Ruckert C."/>
        </authorList>
    </citation>
    <scope>NUCLEOTIDE SEQUENCE</scope>
    <source>
        <strain evidence="2">CGMCC 1.16012</strain>
    </source>
</reference>
<protein>
    <recommendedName>
        <fullName evidence="1">DUF4145 domain-containing protein</fullName>
    </recommendedName>
</protein>
<feature type="domain" description="DUF4145" evidence="1">
    <location>
        <begin position="139"/>
        <end position="218"/>
    </location>
</feature>
<sequence>MKYVSPSVKETAFNCPYCGALAKQFWYCLLAQPIREDHPLPHIYTLKENENWNADQIGDPEVKKSVQEWIEKMADGLPFFEKLNESRSSRIYLNNVNISKCYNCSQLSLWLHDRLVFPEMGEAPPANPDMPKCVLRDYNEASRILNLSPRGAAALIRLAIDKLCGELANPKKPINENIKTLVANGLDSRVQKALDAVRVIGNNAVHPGQINLDDDRTTAESLFRLLNVIVEKMISEPKHIDEVYAMLPEGALNAIEKRDKKPEDS</sequence>